<dbReference type="PANTHER" id="PTHR10584:SF157">
    <property type="entry name" value="SULFOFRUCTOSE KINASE"/>
    <property type="match status" value="1"/>
</dbReference>
<dbReference type="PROSITE" id="PS00584">
    <property type="entry name" value="PFKB_KINASES_2"/>
    <property type="match status" value="1"/>
</dbReference>
<dbReference type="Gene3D" id="3.40.1190.20">
    <property type="match status" value="1"/>
</dbReference>
<sequence>MLRIACGGLISLDMEMDVADPPKPGVKYRALGARLIAGGGALNAAKAVVGLGGAGVLVGAVGDDEIGGILCRRIADLDVDTRHLHIAHGAVTPHSSVLILPDGERSVINRRDDSIVEGIPPLPDPFPYDGALVDTRFGTLSHNLLVAARRAGKPAVIDGEAPVTLAEAALPHASHIAFPLQGLHDFAGAANGEALAAIAARFGCWVCVTRGHDPVLCHDGTTLSEVPVPQVTPTNTNGAGDTWHGAFILALAEGQDERAAVEHANQAAACHVARR</sequence>
<dbReference type="EC" id="2.7.1.184" evidence="4"/>
<dbReference type="RefSeq" id="WP_089419617.1">
    <property type="nucleotide sequence ID" value="NZ_CP022415.1"/>
</dbReference>
<dbReference type="KEGG" id="spse:SULPSESMR1_00760"/>
<evidence type="ECO:0000259" key="3">
    <source>
        <dbReference type="Pfam" id="PF00294"/>
    </source>
</evidence>
<keyword evidence="1 4" id="KW-0808">Transferase</keyword>
<dbReference type="InterPro" id="IPR029056">
    <property type="entry name" value="Ribokinase-like"/>
</dbReference>
<organism evidence="4 5">
    <name type="scientific">Pseudosulfitobacter pseudonitzschiae</name>
    <dbReference type="NCBI Taxonomy" id="1402135"/>
    <lineage>
        <taxon>Bacteria</taxon>
        <taxon>Pseudomonadati</taxon>
        <taxon>Pseudomonadota</taxon>
        <taxon>Alphaproteobacteria</taxon>
        <taxon>Rhodobacterales</taxon>
        <taxon>Roseobacteraceae</taxon>
        <taxon>Pseudosulfitobacter</taxon>
    </lineage>
</organism>
<accession>A0A221JXW6</accession>
<gene>
    <name evidence="4" type="primary">yihV</name>
    <name evidence="4" type="ORF">SULPSESMR1_00760</name>
</gene>
<protein>
    <submittedName>
        <fullName evidence="4">Sulfofructose kinase</fullName>
        <ecNumber evidence="4">2.7.1.184</ecNumber>
    </submittedName>
</protein>
<dbReference type="Pfam" id="PF00294">
    <property type="entry name" value="PfkB"/>
    <property type="match status" value="1"/>
</dbReference>
<dbReference type="GO" id="GO:0061594">
    <property type="term" value="F:6-deoxy-6-sulfofructose kinase activity"/>
    <property type="evidence" value="ECO:0007669"/>
    <property type="project" value="UniProtKB-EC"/>
</dbReference>
<feature type="domain" description="Carbohydrate kinase PfkB" evidence="3">
    <location>
        <begin position="3"/>
        <end position="274"/>
    </location>
</feature>
<dbReference type="InterPro" id="IPR002173">
    <property type="entry name" value="Carboh/pur_kinase_PfkB_CS"/>
</dbReference>
<dbReference type="GO" id="GO:0005829">
    <property type="term" value="C:cytosol"/>
    <property type="evidence" value="ECO:0007669"/>
    <property type="project" value="TreeGrafter"/>
</dbReference>
<dbReference type="InterPro" id="IPR011611">
    <property type="entry name" value="PfkB_dom"/>
</dbReference>
<keyword evidence="5" id="KW-1185">Reference proteome</keyword>
<dbReference type="AlphaFoldDB" id="A0A221JXW6"/>
<dbReference type="PANTHER" id="PTHR10584">
    <property type="entry name" value="SUGAR KINASE"/>
    <property type="match status" value="1"/>
</dbReference>
<evidence type="ECO:0000313" key="5">
    <source>
        <dbReference type="Proteomes" id="UP000199754"/>
    </source>
</evidence>
<keyword evidence="2 4" id="KW-0418">Kinase</keyword>
<dbReference type="OrthoDB" id="9795789at2"/>
<evidence type="ECO:0000256" key="1">
    <source>
        <dbReference type="ARBA" id="ARBA00022679"/>
    </source>
</evidence>
<dbReference type="SUPFAM" id="SSF53613">
    <property type="entry name" value="Ribokinase-like"/>
    <property type="match status" value="1"/>
</dbReference>
<reference evidence="4 5" key="1">
    <citation type="submission" date="2017-07" db="EMBL/GenBank/DDBJ databases">
        <title>Genome Sequence of Sulfitobacter pseudonitzschiae Strain SMR1 Isolated from a culture of the Diatom Skeletonema marinoi.</title>
        <authorList>
            <person name="Topel M."/>
            <person name="Pinder M.I.M."/>
            <person name="Johansson O.N."/>
            <person name="Kourtchenko O."/>
            <person name="Godhe A."/>
            <person name="Clarke A.K."/>
        </authorList>
    </citation>
    <scope>NUCLEOTIDE SEQUENCE [LARGE SCALE GENOMIC DNA]</scope>
    <source>
        <strain evidence="4 5">SMR1</strain>
    </source>
</reference>
<dbReference type="GO" id="GO:0016301">
    <property type="term" value="F:kinase activity"/>
    <property type="evidence" value="ECO:0007669"/>
    <property type="project" value="UniProtKB-KW"/>
</dbReference>
<evidence type="ECO:0000313" key="4">
    <source>
        <dbReference type="EMBL" id="ASM71591.1"/>
    </source>
</evidence>
<evidence type="ECO:0000256" key="2">
    <source>
        <dbReference type="ARBA" id="ARBA00022777"/>
    </source>
</evidence>
<dbReference type="Proteomes" id="UP000199754">
    <property type="component" value="Chromosome"/>
</dbReference>
<name>A0A221JXW6_9RHOB</name>
<proteinExistence type="predicted"/>
<dbReference type="EMBL" id="CP022415">
    <property type="protein sequence ID" value="ASM71591.1"/>
    <property type="molecule type" value="Genomic_DNA"/>
</dbReference>